<evidence type="ECO:0008006" key="3">
    <source>
        <dbReference type="Google" id="ProtNLM"/>
    </source>
</evidence>
<proteinExistence type="predicted"/>
<sequence>MLPTARFNQLLCLTLFRFVSNEGTSKSTPTTQTAKFKNPARIPLHCQSLSRCEDSGTRMNSAAAEIYQTCRKSIRHPNKWSWLFVPIRTYPTILVSTR</sequence>
<evidence type="ECO:0000313" key="2">
    <source>
        <dbReference type="Proteomes" id="UP000295649"/>
    </source>
</evidence>
<gene>
    <name evidence="1" type="ORF">EDE11_10478</name>
</gene>
<accession>A0ABY2CPU0</accession>
<evidence type="ECO:0000313" key="1">
    <source>
        <dbReference type="EMBL" id="TCV86134.1"/>
    </source>
</evidence>
<reference evidence="1 2" key="1">
    <citation type="submission" date="2019-03" db="EMBL/GenBank/DDBJ databases">
        <title>Systems level insights into methane cycling in arid and semi-arid ecosystems.</title>
        <authorList>
            <person name="Kalyuzhnaya M."/>
        </authorList>
    </citation>
    <scope>NUCLEOTIDE SEQUENCE [LARGE SCALE GENOMIC DNA]</scope>
    <source>
        <strain evidence="1 2">S-1</strain>
    </source>
</reference>
<organism evidence="1 2">
    <name type="scientific">Methylomonas methanica</name>
    <dbReference type="NCBI Taxonomy" id="421"/>
    <lineage>
        <taxon>Bacteria</taxon>
        <taxon>Pseudomonadati</taxon>
        <taxon>Pseudomonadota</taxon>
        <taxon>Gammaproteobacteria</taxon>
        <taxon>Methylococcales</taxon>
        <taxon>Methylococcaceae</taxon>
        <taxon>Methylomonas</taxon>
    </lineage>
</organism>
<dbReference type="Proteomes" id="UP000295649">
    <property type="component" value="Unassembled WGS sequence"/>
</dbReference>
<dbReference type="EMBL" id="SMCN01000004">
    <property type="protein sequence ID" value="TCV86134.1"/>
    <property type="molecule type" value="Genomic_DNA"/>
</dbReference>
<protein>
    <recommendedName>
        <fullName evidence="3">Secreted protein</fullName>
    </recommendedName>
</protein>
<keyword evidence="2" id="KW-1185">Reference proteome</keyword>
<comment type="caution">
    <text evidence="1">The sequence shown here is derived from an EMBL/GenBank/DDBJ whole genome shotgun (WGS) entry which is preliminary data.</text>
</comment>
<name>A0ABY2CPU0_METMH</name>